<keyword evidence="3" id="KW-1185">Reference proteome</keyword>
<proteinExistence type="predicted"/>
<evidence type="ECO:0000256" key="1">
    <source>
        <dbReference type="SAM" id="Phobius"/>
    </source>
</evidence>
<feature type="transmembrane region" description="Helical" evidence="1">
    <location>
        <begin position="47"/>
        <end position="63"/>
    </location>
</feature>
<gene>
    <name evidence="2" type="ORF">DAT39_019784</name>
</gene>
<evidence type="ECO:0000313" key="3">
    <source>
        <dbReference type="Proteomes" id="UP000727407"/>
    </source>
</evidence>
<name>A0A8J4U4D3_CLAMG</name>
<keyword evidence="1" id="KW-0812">Transmembrane</keyword>
<dbReference type="EMBL" id="QNUK01000676">
    <property type="protein sequence ID" value="KAF5890525.1"/>
    <property type="molecule type" value="Genomic_DNA"/>
</dbReference>
<feature type="transmembrane region" description="Helical" evidence="1">
    <location>
        <begin position="21"/>
        <end position="41"/>
    </location>
</feature>
<keyword evidence="1" id="KW-0472">Membrane</keyword>
<dbReference type="AlphaFoldDB" id="A0A8J4U4D3"/>
<sequence>MLQRETETETDEPSFKDIIHGLLETYLIFIAVLAVIVFISVIPVNPIFPTIILILIIAKIGLLEKQSSDEREPEPDLENDMMTSLLGIYLIYFDFLAILAAIAIIIFLGIAPLIAIIAFIAGIVFLLRPPGHLGVFYGGGGCLLRISRESHSHVALQSADKRHGESGQDGRLQRDWIGLI</sequence>
<keyword evidence="1" id="KW-1133">Transmembrane helix</keyword>
<comment type="caution">
    <text evidence="2">The sequence shown here is derived from an EMBL/GenBank/DDBJ whole genome shotgun (WGS) entry which is preliminary data.</text>
</comment>
<organism evidence="2 3">
    <name type="scientific">Clarias magur</name>
    <name type="common">Asian catfish</name>
    <name type="synonym">Macropteronotus magur</name>
    <dbReference type="NCBI Taxonomy" id="1594786"/>
    <lineage>
        <taxon>Eukaryota</taxon>
        <taxon>Metazoa</taxon>
        <taxon>Chordata</taxon>
        <taxon>Craniata</taxon>
        <taxon>Vertebrata</taxon>
        <taxon>Euteleostomi</taxon>
        <taxon>Actinopterygii</taxon>
        <taxon>Neopterygii</taxon>
        <taxon>Teleostei</taxon>
        <taxon>Ostariophysi</taxon>
        <taxon>Siluriformes</taxon>
        <taxon>Clariidae</taxon>
        <taxon>Clarias</taxon>
    </lineage>
</organism>
<feature type="transmembrane region" description="Helical" evidence="1">
    <location>
        <begin position="84"/>
        <end position="104"/>
    </location>
</feature>
<protein>
    <submittedName>
        <fullName evidence="2">Uncharacterized protein</fullName>
    </submittedName>
</protein>
<dbReference type="Proteomes" id="UP000727407">
    <property type="component" value="Unassembled WGS sequence"/>
</dbReference>
<accession>A0A8J4U4D3</accession>
<feature type="transmembrane region" description="Helical" evidence="1">
    <location>
        <begin position="110"/>
        <end position="127"/>
    </location>
</feature>
<evidence type="ECO:0000313" key="2">
    <source>
        <dbReference type="EMBL" id="KAF5890525.1"/>
    </source>
</evidence>
<reference evidence="2" key="1">
    <citation type="submission" date="2020-07" db="EMBL/GenBank/DDBJ databases">
        <title>Clarias magur genome sequencing, assembly and annotation.</title>
        <authorList>
            <person name="Kushwaha B."/>
            <person name="Kumar R."/>
            <person name="Das P."/>
            <person name="Joshi C.G."/>
            <person name="Kumar D."/>
            <person name="Nagpure N.S."/>
            <person name="Pandey M."/>
            <person name="Agarwal S."/>
            <person name="Srivastava S."/>
            <person name="Singh M."/>
            <person name="Sahoo L."/>
            <person name="Jayasankar P."/>
            <person name="Meher P.K."/>
            <person name="Koringa P.G."/>
            <person name="Iquebal M.A."/>
            <person name="Das S.P."/>
            <person name="Bit A."/>
            <person name="Patnaik S."/>
            <person name="Patel N."/>
            <person name="Shah T.M."/>
            <person name="Hinsu A."/>
            <person name="Jena J.K."/>
        </authorList>
    </citation>
    <scope>NUCLEOTIDE SEQUENCE</scope>
    <source>
        <strain evidence="2">CIFAMagur01</strain>
        <tissue evidence="2">Testis</tissue>
    </source>
</reference>